<evidence type="ECO:0000313" key="2">
    <source>
        <dbReference type="Proteomes" id="UP000298180"/>
    </source>
</evidence>
<protein>
    <submittedName>
        <fullName evidence="1">Uncharacterized protein</fullName>
    </submittedName>
</protein>
<name>A0A4Z0C451_9BURK</name>
<proteinExistence type="predicted"/>
<keyword evidence="2" id="KW-1185">Reference proteome</keyword>
<dbReference type="Proteomes" id="UP000298180">
    <property type="component" value="Unassembled WGS sequence"/>
</dbReference>
<accession>A0A4Z0C451</accession>
<evidence type="ECO:0000313" key="1">
    <source>
        <dbReference type="EMBL" id="TFZ05250.1"/>
    </source>
</evidence>
<dbReference type="OrthoDB" id="3556170at2"/>
<comment type="caution">
    <text evidence="1">The sequence shown here is derived from an EMBL/GenBank/DDBJ whole genome shotgun (WGS) entry which is preliminary data.</text>
</comment>
<organism evidence="1 2">
    <name type="scientific">Ramlibacter henchirensis</name>
    <dbReference type="NCBI Taxonomy" id="204072"/>
    <lineage>
        <taxon>Bacteria</taxon>
        <taxon>Pseudomonadati</taxon>
        <taxon>Pseudomonadota</taxon>
        <taxon>Betaproteobacteria</taxon>
        <taxon>Burkholderiales</taxon>
        <taxon>Comamonadaceae</taxon>
        <taxon>Ramlibacter</taxon>
    </lineage>
</organism>
<dbReference type="RefSeq" id="WP_135261331.1">
    <property type="nucleotide sequence ID" value="NZ_SMLM01000001.1"/>
</dbReference>
<dbReference type="AlphaFoldDB" id="A0A4Z0C451"/>
<sequence>MDLITGNFYDADTSGTGWVIGFSDWTRLPGSDLLHVPQDAPLSGLCVKWYDHPDGHVSRSDKQVSAGRTMSMLVTTGSHFELDFSDEPDFHPDHTRTLVMTRAGDYAAWGAGVYHRWRCERRSTILTVRWNQD</sequence>
<reference evidence="1 2" key="1">
    <citation type="submission" date="2019-03" db="EMBL/GenBank/DDBJ databases">
        <title>Ramlibacter henchirensis DSM 14656, whole genome shotgun sequence.</title>
        <authorList>
            <person name="Zhang X."/>
            <person name="Feng G."/>
            <person name="Zhu H."/>
        </authorList>
    </citation>
    <scope>NUCLEOTIDE SEQUENCE [LARGE SCALE GENOMIC DNA]</scope>
    <source>
        <strain evidence="1 2">DSM 14656</strain>
    </source>
</reference>
<dbReference type="EMBL" id="SMLM01000001">
    <property type="protein sequence ID" value="TFZ05250.1"/>
    <property type="molecule type" value="Genomic_DNA"/>
</dbReference>
<gene>
    <name evidence="1" type="ORF">EZ313_00800</name>
</gene>